<sequence>MTMSKWNYKNRLIQHSRQKEQKEQKEQPIDDNPNDDDDNSDSTDHHEEDEHITISLQVFHLSKKKNKRKNITLLYFDMYVKYINIGVGGKKEKKKNEEDNEKEVIFSLSERLMMAKEENMALKIRLEDNVRSIQELQKTLEKKQEWIMDLMEKLNEKAPNDTPTIIKPPPPKYKPLTKSSSLPNPDSPIHYNGNMFRIKKRTKYI</sequence>
<evidence type="ECO:0000313" key="4">
    <source>
        <dbReference type="Proteomes" id="UP000023152"/>
    </source>
</evidence>
<evidence type="ECO:0000256" key="1">
    <source>
        <dbReference type="SAM" id="Coils"/>
    </source>
</evidence>
<reference evidence="3 4" key="1">
    <citation type="journal article" date="2013" name="Curr. Biol.">
        <title>The Genome of the Foraminiferan Reticulomyxa filosa.</title>
        <authorList>
            <person name="Glockner G."/>
            <person name="Hulsmann N."/>
            <person name="Schleicher M."/>
            <person name="Noegel A.A."/>
            <person name="Eichinger L."/>
            <person name="Gallinger C."/>
            <person name="Pawlowski J."/>
            <person name="Sierra R."/>
            <person name="Euteneuer U."/>
            <person name="Pillet L."/>
            <person name="Moustafa A."/>
            <person name="Platzer M."/>
            <person name="Groth M."/>
            <person name="Szafranski K."/>
            <person name="Schliwa M."/>
        </authorList>
    </citation>
    <scope>NUCLEOTIDE SEQUENCE [LARGE SCALE GENOMIC DNA]</scope>
</reference>
<comment type="caution">
    <text evidence="3">The sequence shown here is derived from an EMBL/GenBank/DDBJ whole genome shotgun (WGS) entry which is preliminary data.</text>
</comment>
<keyword evidence="1" id="KW-0175">Coiled coil</keyword>
<protein>
    <submittedName>
        <fullName evidence="3">Uncharacterized protein</fullName>
    </submittedName>
</protein>
<dbReference type="Proteomes" id="UP000023152">
    <property type="component" value="Unassembled WGS sequence"/>
</dbReference>
<organism evidence="3 4">
    <name type="scientific">Reticulomyxa filosa</name>
    <dbReference type="NCBI Taxonomy" id="46433"/>
    <lineage>
        <taxon>Eukaryota</taxon>
        <taxon>Sar</taxon>
        <taxon>Rhizaria</taxon>
        <taxon>Retaria</taxon>
        <taxon>Foraminifera</taxon>
        <taxon>Monothalamids</taxon>
        <taxon>Reticulomyxidae</taxon>
        <taxon>Reticulomyxa</taxon>
    </lineage>
</organism>
<feature type="region of interest" description="Disordered" evidence="2">
    <location>
        <begin position="158"/>
        <end position="193"/>
    </location>
</feature>
<keyword evidence="4" id="KW-1185">Reference proteome</keyword>
<feature type="compositionally biased region" description="Basic and acidic residues" evidence="2">
    <location>
        <begin position="17"/>
        <end position="28"/>
    </location>
</feature>
<evidence type="ECO:0000256" key="2">
    <source>
        <dbReference type="SAM" id="MobiDB-lite"/>
    </source>
</evidence>
<feature type="coiled-coil region" evidence="1">
    <location>
        <begin position="123"/>
        <end position="153"/>
    </location>
</feature>
<proteinExistence type="predicted"/>
<feature type="region of interest" description="Disordered" evidence="2">
    <location>
        <begin position="1"/>
        <end position="49"/>
    </location>
</feature>
<gene>
    <name evidence="3" type="ORF">RFI_28283</name>
</gene>
<feature type="compositionally biased region" description="Low complexity" evidence="2">
    <location>
        <begin position="174"/>
        <end position="183"/>
    </location>
</feature>
<feature type="compositionally biased region" description="Acidic residues" evidence="2">
    <location>
        <begin position="32"/>
        <end position="41"/>
    </location>
</feature>
<evidence type="ECO:0000313" key="3">
    <source>
        <dbReference type="EMBL" id="ETO09097.1"/>
    </source>
</evidence>
<accession>X6M6K8</accession>
<dbReference type="EMBL" id="ASPP01024359">
    <property type="protein sequence ID" value="ETO09097.1"/>
    <property type="molecule type" value="Genomic_DNA"/>
</dbReference>
<name>X6M6K8_RETFI</name>
<dbReference type="AlphaFoldDB" id="X6M6K8"/>